<dbReference type="PANTHER" id="PTHR47506">
    <property type="entry name" value="TRANSCRIPTIONAL REGULATORY PROTEIN"/>
    <property type="match status" value="1"/>
</dbReference>
<evidence type="ECO:0000313" key="6">
    <source>
        <dbReference type="EMBL" id="KNC93456.1"/>
    </source>
</evidence>
<evidence type="ECO:0000256" key="2">
    <source>
        <dbReference type="ARBA" id="ARBA00023125"/>
    </source>
</evidence>
<dbReference type="PROSITE" id="PS50977">
    <property type="entry name" value="HTH_TETR_2"/>
    <property type="match status" value="1"/>
</dbReference>
<name>A0A0L0GXM9_9ENTR</name>
<reference evidence="6 7" key="1">
    <citation type="journal article" date="2015" name="Appl. Environ. Microbiol.">
        <title>The Enterobacterium Trabulsiella odontotermitis Presents Novel Adaptations Related to Its Association with Fungus-Growing Termites.</title>
        <authorList>
            <person name="Sapountzis P."/>
            <person name="Gruntjes T."/>
            <person name="Otani S."/>
            <person name="Estevez J."/>
            <person name="da Costa R.R."/>
            <person name="Plunkett G.3rd."/>
            <person name="Perna N.T."/>
            <person name="Poulsen M."/>
        </authorList>
    </citation>
    <scope>NUCLEOTIDE SEQUENCE [LARGE SCALE GENOMIC DNA]</scope>
    <source>
        <strain evidence="6 7">12</strain>
    </source>
</reference>
<keyword evidence="2 4" id="KW-0238">DNA-binding</keyword>
<feature type="domain" description="HTH tetR-type" evidence="5">
    <location>
        <begin position="9"/>
        <end position="69"/>
    </location>
</feature>
<comment type="caution">
    <text evidence="6">The sequence shown here is derived from an EMBL/GenBank/DDBJ whole genome shotgun (WGS) entry which is preliminary data.</text>
</comment>
<keyword evidence="1" id="KW-0805">Transcription regulation</keyword>
<organism evidence="6 7">
    <name type="scientific">Trabulsiella odontotermitis</name>
    <dbReference type="NCBI Taxonomy" id="379893"/>
    <lineage>
        <taxon>Bacteria</taxon>
        <taxon>Pseudomonadati</taxon>
        <taxon>Pseudomonadota</taxon>
        <taxon>Gammaproteobacteria</taxon>
        <taxon>Enterobacterales</taxon>
        <taxon>Enterobacteriaceae</taxon>
        <taxon>Trabulsiella</taxon>
    </lineage>
</organism>
<evidence type="ECO:0000259" key="5">
    <source>
        <dbReference type="PROSITE" id="PS50977"/>
    </source>
</evidence>
<dbReference type="Pfam" id="PF00440">
    <property type="entry name" value="TetR_N"/>
    <property type="match status" value="1"/>
</dbReference>
<protein>
    <recommendedName>
        <fullName evidence="5">HTH tetR-type domain-containing protein</fullName>
    </recommendedName>
</protein>
<dbReference type="Proteomes" id="UP000037393">
    <property type="component" value="Unassembled WGS sequence"/>
</dbReference>
<dbReference type="SUPFAM" id="SSF46689">
    <property type="entry name" value="Homeodomain-like"/>
    <property type="match status" value="1"/>
</dbReference>
<dbReference type="InterPro" id="IPR036271">
    <property type="entry name" value="Tet_transcr_reg_TetR-rel_C_sf"/>
</dbReference>
<evidence type="ECO:0000256" key="4">
    <source>
        <dbReference type="PROSITE-ProRule" id="PRU00335"/>
    </source>
</evidence>
<dbReference type="Gene3D" id="1.10.10.60">
    <property type="entry name" value="Homeodomain-like"/>
    <property type="match status" value="1"/>
</dbReference>
<dbReference type="OrthoDB" id="9798857at2"/>
<dbReference type="SUPFAM" id="SSF48498">
    <property type="entry name" value="Tetracyclin repressor-like, C-terminal domain"/>
    <property type="match status" value="1"/>
</dbReference>
<keyword evidence="7" id="KW-1185">Reference proteome</keyword>
<dbReference type="PATRIC" id="fig|379893.4.peg.3885"/>
<dbReference type="PRINTS" id="PR00455">
    <property type="entry name" value="HTHTETR"/>
</dbReference>
<dbReference type="Gene3D" id="1.10.357.10">
    <property type="entry name" value="Tetracycline Repressor, domain 2"/>
    <property type="match status" value="1"/>
</dbReference>
<evidence type="ECO:0000313" key="7">
    <source>
        <dbReference type="Proteomes" id="UP000037393"/>
    </source>
</evidence>
<dbReference type="RefSeq" id="WP_049857004.1">
    <property type="nucleotide sequence ID" value="NZ_JNGI01000050.1"/>
</dbReference>
<dbReference type="PANTHER" id="PTHR47506:SF7">
    <property type="entry name" value="TRANSCRIPTIONAL REGULATORY PROTEIN"/>
    <property type="match status" value="1"/>
</dbReference>
<dbReference type="InterPro" id="IPR009057">
    <property type="entry name" value="Homeodomain-like_sf"/>
</dbReference>
<evidence type="ECO:0000256" key="3">
    <source>
        <dbReference type="ARBA" id="ARBA00023163"/>
    </source>
</evidence>
<dbReference type="GO" id="GO:0003677">
    <property type="term" value="F:DNA binding"/>
    <property type="evidence" value="ECO:0007669"/>
    <property type="project" value="UniProtKB-UniRule"/>
</dbReference>
<dbReference type="InterPro" id="IPR001647">
    <property type="entry name" value="HTH_TetR"/>
</dbReference>
<sequence length="192" mass="20309">MRVSRAQAEENRRAVVSAAGKLFREQGFDGVGLSALMKSAGLTHGGFYKQFASKDALIAEACGQMIAESVEKWQHLCACNGDDPLAALVNEYLSPDHRDRPGEGCALAALGPDVARHGAETARCFESGICAQLAAIDGAIATSPPRDTARSAIAVFSTMVGALLLARTVEDQTLSQHILNEATRSLLEPGER</sequence>
<dbReference type="AlphaFoldDB" id="A0A0L0GXM9"/>
<dbReference type="EMBL" id="JNGI01000050">
    <property type="protein sequence ID" value="KNC93456.1"/>
    <property type="molecule type" value="Genomic_DNA"/>
</dbReference>
<accession>A0A0L0GXM9</accession>
<evidence type="ECO:0000256" key="1">
    <source>
        <dbReference type="ARBA" id="ARBA00023015"/>
    </source>
</evidence>
<gene>
    <name evidence="6" type="ORF">GM31_19165</name>
</gene>
<feature type="DNA-binding region" description="H-T-H motif" evidence="4">
    <location>
        <begin position="32"/>
        <end position="51"/>
    </location>
</feature>
<keyword evidence="3" id="KW-0804">Transcription</keyword>
<proteinExistence type="predicted"/>